<dbReference type="GO" id="GO:0004185">
    <property type="term" value="F:serine-type carboxypeptidase activity"/>
    <property type="evidence" value="ECO:0007669"/>
    <property type="project" value="UniProtKB-UniRule"/>
</dbReference>
<keyword evidence="5" id="KW-0325">Glycoprotein</keyword>
<dbReference type="Proteomes" id="UP000053317">
    <property type="component" value="Unassembled WGS sequence"/>
</dbReference>
<evidence type="ECO:0000256" key="6">
    <source>
        <dbReference type="RuleBase" id="RU361156"/>
    </source>
</evidence>
<dbReference type="OrthoDB" id="443318at2759"/>
<dbReference type="Gene3D" id="3.40.50.1820">
    <property type="entry name" value="alpha/beta hydrolase"/>
    <property type="match status" value="1"/>
</dbReference>
<dbReference type="InterPro" id="IPR018202">
    <property type="entry name" value="Ser_caboxypep_ser_AS"/>
</dbReference>
<dbReference type="PANTHER" id="PTHR11802:SF479">
    <property type="entry name" value="CARBOXYPEPTIDASE"/>
    <property type="match status" value="1"/>
</dbReference>
<dbReference type="PANTHER" id="PTHR11802">
    <property type="entry name" value="SERINE PROTEASE FAMILY S10 SERINE CARBOXYPEPTIDASE"/>
    <property type="match status" value="1"/>
</dbReference>
<dbReference type="EC" id="3.4.16.-" evidence="6"/>
<protein>
    <recommendedName>
        <fullName evidence="6">Carboxypeptidase</fullName>
        <ecNumber evidence="6">3.4.16.-</ecNumber>
    </recommendedName>
</protein>
<dbReference type="EMBL" id="LCWF01000103">
    <property type="protein sequence ID" value="KKY19992.1"/>
    <property type="molecule type" value="Genomic_DNA"/>
</dbReference>
<dbReference type="Pfam" id="PF00450">
    <property type="entry name" value="Peptidase_S10"/>
    <property type="match status" value="1"/>
</dbReference>
<organism evidence="8 9">
    <name type="scientific">Phaeomoniella chlamydospora</name>
    <name type="common">Phaeoacremonium chlamydosporum</name>
    <dbReference type="NCBI Taxonomy" id="158046"/>
    <lineage>
        <taxon>Eukaryota</taxon>
        <taxon>Fungi</taxon>
        <taxon>Dikarya</taxon>
        <taxon>Ascomycota</taxon>
        <taxon>Pezizomycotina</taxon>
        <taxon>Eurotiomycetes</taxon>
        <taxon>Chaetothyriomycetidae</taxon>
        <taxon>Phaeomoniellales</taxon>
        <taxon>Phaeomoniellaceae</taxon>
        <taxon>Phaeomoniella</taxon>
    </lineage>
</organism>
<dbReference type="PROSITE" id="PS00131">
    <property type="entry name" value="CARBOXYPEPT_SER_SER"/>
    <property type="match status" value="1"/>
</dbReference>
<evidence type="ECO:0000256" key="3">
    <source>
        <dbReference type="ARBA" id="ARBA00022670"/>
    </source>
</evidence>
<proteinExistence type="inferred from homology"/>
<dbReference type="PRINTS" id="PR00724">
    <property type="entry name" value="CRBOXYPTASEC"/>
</dbReference>
<feature type="signal peptide" evidence="7">
    <location>
        <begin position="1"/>
        <end position="15"/>
    </location>
</feature>
<keyword evidence="7" id="KW-0732">Signal</keyword>
<evidence type="ECO:0000256" key="1">
    <source>
        <dbReference type="ARBA" id="ARBA00009431"/>
    </source>
</evidence>
<evidence type="ECO:0000313" key="9">
    <source>
        <dbReference type="Proteomes" id="UP000053317"/>
    </source>
</evidence>
<accession>A0A0G2EAJ1</accession>
<evidence type="ECO:0000313" key="8">
    <source>
        <dbReference type="EMBL" id="KKY19992.1"/>
    </source>
</evidence>
<keyword evidence="9" id="KW-1185">Reference proteome</keyword>
<keyword evidence="3 6" id="KW-0645">Protease</keyword>
<reference evidence="8 9" key="1">
    <citation type="submission" date="2015-05" db="EMBL/GenBank/DDBJ databases">
        <title>Distinctive expansion of gene families associated with plant cell wall degradation and secondary metabolism in the genomes of grapevine trunk pathogens.</title>
        <authorList>
            <person name="Lawrence D.P."/>
            <person name="Travadon R."/>
            <person name="Rolshausen P.E."/>
            <person name="Baumgartner K."/>
        </authorList>
    </citation>
    <scope>NUCLEOTIDE SEQUENCE [LARGE SCALE GENOMIC DNA]</scope>
    <source>
        <strain evidence="8">UCRPC4</strain>
    </source>
</reference>
<keyword evidence="4 6" id="KW-0378">Hydrolase</keyword>
<dbReference type="InterPro" id="IPR001563">
    <property type="entry name" value="Peptidase_S10"/>
</dbReference>
<feature type="chain" id="PRO_5012136026" description="Carboxypeptidase" evidence="7">
    <location>
        <begin position="16"/>
        <end position="552"/>
    </location>
</feature>
<dbReference type="AlphaFoldDB" id="A0A0G2EAJ1"/>
<comment type="caution">
    <text evidence="8">The sequence shown here is derived from an EMBL/GenBank/DDBJ whole genome shotgun (WGS) entry which is preliminary data.</text>
</comment>
<dbReference type="GO" id="GO:0006508">
    <property type="term" value="P:proteolysis"/>
    <property type="evidence" value="ECO:0007669"/>
    <property type="project" value="UniProtKB-KW"/>
</dbReference>
<gene>
    <name evidence="8" type="ORF">UCRPC4_g04315</name>
</gene>
<evidence type="ECO:0000256" key="4">
    <source>
        <dbReference type="ARBA" id="ARBA00022801"/>
    </source>
</evidence>
<keyword evidence="2 6" id="KW-0121">Carboxypeptidase</keyword>
<dbReference type="InterPro" id="IPR029058">
    <property type="entry name" value="AB_hydrolase_fold"/>
</dbReference>
<name>A0A0G2EAJ1_PHACM</name>
<evidence type="ECO:0000256" key="5">
    <source>
        <dbReference type="ARBA" id="ARBA00023180"/>
    </source>
</evidence>
<reference evidence="8 9" key="2">
    <citation type="submission" date="2015-05" db="EMBL/GenBank/DDBJ databases">
        <authorList>
            <person name="Morales-Cruz A."/>
            <person name="Amrine K.C."/>
            <person name="Cantu D."/>
        </authorList>
    </citation>
    <scope>NUCLEOTIDE SEQUENCE [LARGE SCALE GENOMIC DNA]</scope>
    <source>
        <strain evidence="8">UCRPC4</strain>
    </source>
</reference>
<comment type="similarity">
    <text evidence="1 6">Belongs to the peptidase S10 family.</text>
</comment>
<evidence type="ECO:0000256" key="7">
    <source>
        <dbReference type="SAM" id="SignalP"/>
    </source>
</evidence>
<sequence length="552" mass="61369">MHLSISLFIPLITSAVVVSGRGFSLPPKPGHAPRHKYRSFSERTSRLEARHTPYYLTNATEKFAVNGTGVPDVDFDLGESYAGLLPISSAKNETRELFFWFFPSDNPAAGDEITIWLNGGPGCSSFIGLLQENGPFLWQPGTYAPVQNPYAFRNLTNMLYVEQPVGVGFTQGVPNITNEVELTQEFMGFYKNFVNTFKVHNHKVYLTGESYAGYYIPYIGDGFIAQNDTKYFDLRGALIIDPIVGDDILQQEVINIPLVDYWSNVFYFNKTFTAALHETQDACNFTSYFEKYLTFPPPGPFPDIASTFTDECDTWDAIYNAALEINPCFNPYHILDTCPLLWDVLDGSNYLPAGATIYFARDDVQEAINAVVGTNWTECSDGNVFGYGTDDYEDYSDTSDPPAQNGVLKRVIEHTQNVLITGGNLDFVIPTNGTLLAIQNMTWGGLQGFQNDPRDGEEFYVPYHPEYNEGAMAGAGIVGRWLTERGLTFATVQLSGHELPQYAPGAAYRALEVVLGRTKNLGVISDFSTQNGNYTRGALVKERSFQDIVVGM</sequence>
<dbReference type="SUPFAM" id="SSF53474">
    <property type="entry name" value="alpha/beta-Hydrolases"/>
    <property type="match status" value="1"/>
</dbReference>
<evidence type="ECO:0000256" key="2">
    <source>
        <dbReference type="ARBA" id="ARBA00022645"/>
    </source>
</evidence>